<dbReference type="GO" id="GO:0034040">
    <property type="term" value="F:ATPase-coupled lipid transmembrane transporter activity"/>
    <property type="evidence" value="ECO:0007669"/>
    <property type="project" value="TreeGrafter"/>
</dbReference>
<dbReference type="SMART" id="SM00382">
    <property type="entry name" value="AAA"/>
    <property type="match status" value="1"/>
</dbReference>
<feature type="transmembrane region" description="Helical" evidence="9">
    <location>
        <begin position="45"/>
        <end position="71"/>
    </location>
</feature>
<dbReference type="Proteomes" id="UP000295783">
    <property type="component" value="Unassembled WGS sequence"/>
</dbReference>
<sequence>MLDRRYRMLMDKLGPALPGLLVMSLFINLLALATPLFVMQVYDRVIFHAGLTTLQALVLGICAVILFDFFLRQARSRVLQRVALAVDVDLGRALFAKVAGLPLQVLEARPGHTWQFLFRDLETVRNTVAGAAIVAIVDLPFIVFFLGLVIWLAPPLAWVFAIVAVAFAVLGLWNGLTVGHATRLEREAGMRRDRILNEIVLGRAVMKSAAMARPLQDLWEDGQAASIASSIRRGRLADSSMNVGASLGVIATIALTSVGAVAILDLEMTVGTLVAANLLAGRLIAPLSQLISSWRALAQMRDSAGRLAAILAEPDDRRADAIDLPRPSGRLQLEAVSFAYVPEAPPVLGNISLRFGPGGLHAIVGPNGSGKTTLLKIAHGLYRPSKGRVLLDDGDMSQFSRDQIARWIGYVPQDGFLFSGSVRENIARFSGEVADAEILAAAQLAGVHAFVADLPDGYDTQVGEGGSRFSTGQRQRIAIARALVGRPPILLLDEPTSNLDREAEEELRRQLVELGKSTTVIVVTHSPALLQSSDSITVLIKGNIALAGRSDQVLPRLMGNNVRQVGT</sequence>
<keyword evidence="13" id="KW-1185">Reference proteome</keyword>
<comment type="subcellular location">
    <subcellularLocation>
        <location evidence="1">Cell membrane</location>
        <topology evidence="1">Multi-pass membrane protein</topology>
    </subcellularLocation>
</comment>
<dbReference type="SUPFAM" id="SSF52540">
    <property type="entry name" value="P-loop containing nucleoside triphosphate hydrolases"/>
    <property type="match status" value="1"/>
</dbReference>
<keyword evidence="5" id="KW-0547">Nucleotide-binding</keyword>
<gene>
    <name evidence="12" type="ORF">A8950_2563</name>
</gene>
<dbReference type="AlphaFoldDB" id="A0A4R6WLB8"/>
<feature type="domain" description="ABC transporter" evidence="10">
    <location>
        <begin position="331"/>
        <end position="566"/>
    </location>
</feature>
<evidence type="ECO:0000256" key="4">
    <source>
        <dbReference type="ARBA" id="ARBA00022692"/>
    </source>
</evidence>
<evidence type="ECO:0000256" key="6">
    <source>
        <dbReference type="ARBA" id="ARBA00022840"/>
    </source>
</evidence>
<evidence type="ECO:0000256" key="9">
    <source>
        <dbReference type="SAM" id="Phobius"/>
    </source>
</evidence>
<accession>A0A4R6WLB8</accession>
<dbReference type="GO" id="GO:0005524">
    <property type="term" value="F:ATP binding"/>
    <property type="evidence" value="ECO:0007669"/>
    <property type="project" value="UniProtKB-KW"/>
</dbReference>
<dbReference type="FunFam" id="3.40.50.300:FF:000299">
    <property type="entry name" value="ABC transporter ATP-binding protein/permease"/>
    <property type="match status" value="1"/>
</dbReference>
<evidence type="ECO:0000313" key="13">
    <source>
        <dbReference type="Proteomes" id="UP000295783"/>
    </source>
</evidence>
<keyword evidence="8 9" id="KW-0472">Membrane</keyword>
<dbReference type="Pfam" id="PF00005">
    <property type="entry name" value="ABC_tran"/>
    <property type="match status" value="1"/>
</dbReference>
<dbReference type="Pfam" id="PF00664">
    <property type="entry name" value="ABC_membrane"/>
    <property type="match status" value="1"/>
</dbReference>
<evidence type="ECO:0000259" key="11">
    <source>
        <dbReference type="PROSITE" id="PS50929"/>
    </source>
</evidence>
<organism evidence="12 13">
    <name type="scientific">Dongia mobilis</name>
    <dbReference type="NCBI Taxonomy" id="578943"/>
    <lineage>
        <taxon>Bacteria</taxon>
        <taxon>Pseudomonadati</taxon>
        <taxon>Pseudomonadota</taxon>
        <taxon>Alphaproteobacteria</taxon>
        <taxon>Rhodospirillales</taxon>
        <taxon>Dongiaceae</taxon>
        <taxon>Dongia</taxon>
    </lineage>
</organism>
<dbReference type="OrthoDB" id="5288404at2"/>
<dbReference type="EMBL" id="SNYW01000009">
    <property type="protein sequence ID" value="TDQ81495.1"/>
    <property type="molecule type" value="Genomic_DNA"/>
</dbReference>
<evidence type="ECO:0000259" key="10">
    <source>
        <dbReference type="PROSITE" id="PS50893"/>
    </source>
</evidence>
<feature type="transmembrane region" description="Helical" evidence="9">
    <location>
        <begin position="128"/>
        <end position="151"/>
    </location>
</feature>
<dbReference type="Gene3D" id="1.20.1560.10">
    <property type="entry name" value="ABC transporter type 1, transmembrane domain"/>
    <property type="match status" value="1"/>
</dbReference>
<evidence type="ECO:0000256" key="8">
    <source>
        <dbReference type="ARBA" id="ARBA00023136"/>
    </source>
</evidence>
<name>A0A4R6WLB8_9PROT</name>
<feature type="transmembrane region" description="Helical" evidence="9">
    <location>
        <begin position="242"/>
        <end position="264"/>
    </location>
</feature>
<dbReference type="PROSITE" id="PS50929">
    <property type="entry name" value="ABC_TM1F"/>
    <property type="match status" value="1"/>
</dbReference>
<protein>
    <submittedName>
        <fullName evidence="12">ATP-binding cassette subfamily C protein LapB</fullName>
    </submittedName>
</protein>
<keyword evidence="4 9" id="KW-0812">Transmembrane</keyword>
<dbReference type="GO" id="GO:0016887">
    <property type="term" value="F:ATP hydrolysis activity"/>
    <property type="evidence" value="ECO:0007669"/>
    <property type="project" value="InterPro"/>
</dbReference>
<dbReference type="InterPro" id="IPR039421">
    <property type="entry name" value="Type_1_exporter"/>
</dbReference>
<comment type="caution">
    <text evidence="12">The sequence shown here is derived from an EMBL/GenBank/DDBJ whole genome shotgun (WGS) entry which is preliminary data.</text>
</comment>
<keyword evidence="6 12" id="KW-0067">ATP-binding</keyword>
<feature type="transmembrane region" description="Helical" evidence="9">
    <location>
        <begin position="20"/>
        <end position="39"/>
    </location>
</feature>
<feature type="transmembrane region" description="Helical" evidence="9">
    <location>
        <begin position="157"/>
        <end position="176"/>
    </location>
</feature>
<reference evidence="12 13" key="1">
    <citation type="submission" date="2019-03" db="EMBL/GenBank/DDBJ databases">
        <title>Genomic Encyclopedia of Type Strains, Phase III (KMG-III): the genomes of soil and plant-associated and newly described type strains.</title>
        <authorList>
            <person name="Whitman W."/>
        </authorList>
    </citation>
    <scope>NUCLEOTIDE SEQUENCE [LARGE SCALE GENOMIC DNA]</scope>
    <source>
        <strain evidence="12 13">CGMCC 1.7660</strain>
    </source>
</reference>
<evidence type="ECO:0000256" key="1">
    <source>
        <dbReference type="ARBA" id="ARBA00004651"/>
    </source>
</evidence>
<dbReference type="GO" id="GO:0005886">
    <property type="term" value="C:plasma membrane"/>
    <property type="evidence" value="ECO:0007669"/>
    <property type="project" value="UniProtKB-SubCell"/>
</dbReference>
<evidence type="ECO:0000256" key="5">
    <source>
        <dbReference type="ARBA" id="ARBA00022741"/>
    </source>
</evidence>
<feature type="domain" description="ABC transmembrane type-1" evidence="11">
    <location>
        <begin position="19"/>
        <end position="299"/>
    </location>
</feature>
<dbReference type="PANTHER" id="PTHR24221:SF248">
    <property type="entry name" value="ABC TRANSPORTER TRANSMEMBRANE REGION"/>
    <property type="match status" value="1"/>
</dbReference>
<proteinExistence type="predicted"/>
<keyword evidence="2" id="KW-0813">Transport</keyword>
<dbReference type="InterPro" id="IPR003593">
    <property type="entry name" value="AAA+_ATPase"/>
</dbReference>
<dbReference type="InterPro" id="IPR003439">
    <property type="entry name" value="ABC_transporter-like_ATP-bd"/>
</dbReference>
<keyword evidence="7 9" id="KW-1133">Transmembrane helix</keyword>
<dbReference type="GO" id="GO:0140359">
    <property type="term" value="F:ABC-type transporter activity"/>
    <property type="evidence" value="ECO:0007669"/>
    <property type="project" value="InterPro"/>
</dbReference>
<keyword evidence="3" id="KW-1003">Cell membrane</keyword>
<dbReference type="PROSITE" id="PS50893">
    <property type="entry name" value="ABC_TRANSPORTER_2"/>
    <property type="match status" value="1"/>
</dbReference>
<evidence type="ECO:0000256" key="7">
    <source>
        <dbReference type="ARBA" id="ARBA00022989"/>
    </source>
</evidence>
<dbReference type="InterPro" id="IPR027417">
    <property type="entry name" value="P-loop_NTPase"/>
</dbReference>
<dbReference type="RefSeq" id="WP_133614048.1">
    <property type="nucleotide sequence ID" value="NZ_SNYW01000009.1"/>
</dbReference>
<dbReference type="PANTHER" id="PTHR24221">
    <property type="entry name" value="ATP-BINDING CASSETTE SUB-FAMILY B"/>
    <property type="match status" value="1"/>
</dbReference>
<evidence type="ECO:0000256" key="3">
    <source>
        <dbReference type="ARBA" id="ARBA00022475"/>
    </source>
</evidence>
<dbReference type="SUPFAM" id="SSF90123">
    <property type="entry name" value="ABC transporter transmembrane region"/>
    <property type="match status" value="1"/>
</dbReference>
<dbReference type="InterPro" id="IPR036640">
    <property type="entry name" value="ABC1_TM_sf"/>
</dbReference>
<evidence type="ECO:0000256" key="2">
    <source>
        <dbReference type="ARBA" id="ARBA00022448"/>
    </source>
</evidence>
<dbReference type="InterPro" id="IPR011527">
    <property type="entry name" value="ABC1_TM_dom"/>
</dbReference>
<evidence type="ECO:0000313" key="12">
    <source>
        <dbReference type="EMBL" id="TDQ81495.1"/>
    </source>
</evidence>
<dbReference type="Gene3D" id="3.40.50.300">
    <property type="entry name" value="P-loop containing nucleotide triphosphate hydrolases"/>
    <property type="match status" value="1"/>
</dbReference>